<keyword evidence="2" id="KW-0812">Transmembrane</keyword>
<proteinExistence type="predicted"/>
<dbReference type="PANTHER" id="PTHR34475:SF1">
    <property type="entry name" value="CYTOSKELETON PROTEIN RODZ"/>
    <property type="match status" value="1"/>
</dbReference>
<dbReference type="Gene3D" id="1.10.260.40">
    <property type="entry name" value="lambda repressor-like DNA-binding domains"/>
    <property type="match status" value="1"/>
</dbReference>
<name>A0ABR9XPA5_9CHLB</name>
<feature type="region of interest" description="Disordered" evidence="1">
    <location>
        <begin position="152"/>
        <end position="185"/>
    </location>
</feature>
<dbReference type="InterPro" id="IPR050400">
    <property type="entry name" value="Bact_Cytoskel_RodZ"/>
</dbReference>
<keyword evidence="2" id="KW-1133">Transmembrane helix</keyword>
<feature type="domain" description="HTH cro/C1-type" evidence="3">
    <location>
        <begin position="18"/>
        <end position="77"/>
    </location>
</feature>
<sequence>MAEETGFGSAAEIFAQKLRKARQSKGLTVEEVSHELNINREHIDCMEAGNMTFLPAVYVYAFLKEYADALGVDDEPLLERCRDELSIPTEEQVLKQVPEPGSSLSLPNGREGFAGLVDMLQDSVPLPVLVTGAVVILVVLLLAVGLFFSGSDEPSPGEAPSTEQVTAVEEPPAEQPAAPLSDTTRQQEPLIADTLAVKSEPWAADVSFLPEDTAAPFQNVLVIRVVKDMTWVKVVADDGDIVYPGSRFSAGEVLRYEAKESFWVNIGRPSYVELYLNGEKVPPLEKRTVVLGKD</sequence>
<dbReference type="InterPro" id="IPR025194">
    <property type="entry name" value="RodZ-like_C"/>
</dbReference>
<evidence type="ECO:0000256" key="1">
    <source>
        <dbReference type="SAM" id="MobiDB-lite"/>
    </source>
</evidence>
<dbReference type="Pfam" id="PF13413">
    <property type="entry name" value="HTH_25"/>
    <property type="match status" value="1"/>
</dbReference>
<accession>A0ABR9XPA5</accession>
<dbReference type="Proteomes" id="UP000619838">
    <property type="component" value="Unassembled WGS sequence"/>
</dbReference>
<organism evidence="4 5">
    <name type="scientific">Prosthecochloris ethylica</name>
    <dbReference type="NCBI Taxonomy" id="2743976"/>
    <lineage>
        <taxon>Bacteria</taxon>
        <taxon>Pseudomonadati</taxon>
        <taxon>Chlorobiota</taxon>
        <taxon>Chlorobiia</taxon>
        <taxon>Chlorobiales</taxon>
        <taxon>Chlorobiaceae</taxon>
        <taxon>Prosthecochloris</taxon>
    </lineage>
</organism>
<comment type="caution">
    <text evidence="4">The sequence shown here is derived from an EMBL/GenBank/DDBJ whole genome shotgun (WGS) entry which is preliminary data.</text>
</comment>
<dbReference type="SUPFAM" id="SSF47413">
    <property type="entry name" value="lambda repressor-like DNA-binding domains"/>
    <property type="match status" value="1"/>
</dbReference>
<dbReference type="EMBL" id="JADGII010000001">
    <property type="protein sequence ID" value="MBF0635722.1"/>
    <property type="molecule type" value="Genomic_DNA"/>
</dbReference>
<dbReference type="InterPro" id="IPR001387">
    <property type="entry name" value="Cro/C1-type_HTH"/>
</dbReference>
<dbReference type="CDD" id="cd00093">
    <property type="entry name" value="HTH_XRE"/>
    <property type="match status" value="1"/>
</dbReference>
<keyword evidence="5" id="KW-1185">Reference proteome</keyword>
<feature type="transmembrane region" description="Helical" evidence="2">
    <location>
        <begin position="126"/>
        <end position="148"/>
    </location>
</feature>
<evidence type="ECO:0000259" key="3">
    <source>
        <dbReference type="PROSITE" id="PS50943"/>
    </source>
</evidence>
<reference evidence="4 5" key="1">
    <citation type="journal article" date="2020" name="Microorganisms">
        <title>Simultaneous Genome Sequencing of Prosthecochloris ethylica and Desulfuromonas acetoxidans within a Syntrophic Mixture Reveals Unique Pili and Protein Interactions.</title>
        <authorList>
            <person name="Kyndt J.A."/>
            <person name="Van Beeumen J.J."/>
            <person name="Meyer T.E."/>
        </authorList>
    </citation>
    <scope>NUCLEOTIDE SEQUENCE [LARGE SCALE GENOMIC DNA]</scope>
    <source>
        <strain evidence="4 5">N3</strain>
    </source>
</reference>
<dbReference type="PANTHER" id="PTHR34475">
    <property type="match status" value="1"/>
</dbReference>
<dbReference type="RefSeq" id="WP_175186912.1">
    <property type="nucleotide sequence ID" value="NZ_JABVZQ010000002.1"/>
</dbReference>
<evidence type="ECO:0000313" key="5">
    <source>
        <dbReference type="Proteomes" id="UP000619838"/>
    </source>
</evidence>
<evidence type="ECO:0000313" key="4">
    <source>
        <dbReference type="EMBL" id="MBF0635722.1"/>
    </source>
</evidence>
<dbReference type="InterPro" id="IPR010982">
    <property type="entry name" value="Lambda_DNA-bd_dom_sf"/>
</dbReference>
<protein>
    <submittedName>
        <fullName evidence="4">Helix-turn-helix domain-containing protein</fullName>
    </submittedName>
</protein>
<gene>
    <name evidence="4" type="ORF">INT08_00810</name>
</gene>
<feature type="compositionally biased region" description="Low complexity" evidence="1">
    <location>
        <begin position="167"/>
        <end position="179"/>
    </location>
</feature>
<dbReference type="Pfam" id="PF13464">
    <property type="entry name" value="RodZ_C"/>
    <property type="match status" value="1"/>
</dbReference>
<dbReference type="PROSITE" id="PS50943">
    <property type="entry name" value="HTH_CROC1"/>
    <property type="match status" value="1"/>
</dbReference>
<evidence type="ECO:0000256" key="2">
    <source>
        <dbReference type="SAM" id="Phobius"/>
    </source>
</evidence>
<keyword evidence="2" id="KW-0472">Membrane</keyword>